<feature type="transmembrane region" description="Helical" evidence="5">
    <location>
        <begin position="162"/>
        <end position="181"/>
    </location>
</feature>
<dbReference type="Proteomes" id="UP001321526">
    <property type="component" value="Chromosome"/>
</dbReference>
<evidence type="ECO:0000256" key="3">
    <source>
        <dbReference type="ARBA" id="ARBA00023136"/>
    </source>
</evidence>
<feature type="transmembrane region" description="Helical" evidence="5">
    <location>
        <begin position="187"/>
        <end position="205"/>
    </location>
</feature>
<evidence type="ECO:0000256" key="2">
    <source>
        <dbReference type="ARBA" id="ARBA00022989"/>
    </source>
</evidence>
<evidence type="ECO:0000259" key="6">
    <source>
        <dbReference type="PROSITE" id="PS50850"/>
    </source>
</evidence>
<evidence type="ECO:0000313" key="8">
    <source>
        <dbReference type="Proteomes" id="UP001321526"/>
    </source>
</evidence>
<gene>
    <name evidence="7" type="ORF">EVC62_07910</name>
</gene>
<feature type="domain" description="Major facilitator superfamily (MFS) profile" evidence="6">
    <location>
        <begin position="29"/>
        <end position="422"/>
    </location>
</feature>
<evidence type="ECO:0000256" key="5">
    <source>
        <dbReference type="SAM" id="Phobius"/>
    </source>
</evidence>
<proteinExistence type="predicted"/>
<feature type="transmembrane region" description="Helical" evidence="5">
    <location>
        <begin position="95"/>
        <end position="117"/>
    </location>
</feature>
<accession>A0ABY8FJR9</accession>
<dbReference type="Gene3D" id="1.20.1250.20">
    <property type="entry name" value="MFS general substrate transporter like domains"/>
    <property type="match status" value="2"/>
</dbReference>
<dbReference type="EMBL" id="CP035631">
    <property type="protein sequence ID" value="WFF41436.1"/>
    <property type="molecule type" value="Genomic_DNA"/>
</dbReference>
<feature type="transmembrane region" description="Helical" evidence="5">
    <location>
        <begin position="123"/>
        <end position="150"/>
    </location>
</feature>
<feature type="transmembrane region" description="Helical" evidence="5">
    <location>
        <begin position="396"/>
        <end position="418"/>
    </location>
</feature>
<dbReference type="PROSITE" id="PS50850">
    <property type="entry name" value="MFS"/>
    <property type="match status" value="1"/>
</dbReference>
<feature type="transmembrane region" description="Helical" evidence="5">
    <location>
        <begin position="242"/>
        <end position="263"/>
    </location>
</feature>
<dbReference type="SUPFAM" id="SSF103473">
    <property type="entry name" value="MFS general substrate transporter"/>
    <property type="match status" value="1"/>
</dbReference>
<organism evidence="7 8">
    <name type="scientific">Salinicola endophyticus</name>
    <dbReference type="NCBI Taxonomy" id="1949083"/>
    <lineage>
        <taxon>Bacteria</taxon>
        <taxon>Pseudomonadati</taxon>
        <taxon>Pseudomonadota</taxon>
        <taxon>Gammaproteobacteria</taxon>
        <taxon>Oceanospirillales</taxon>
        <taxon>Halomonadaceae</taxon>
        <taxon>Salinicola</taxon>
    </lineage>
</organism>
<feature type="transmembrane region" description="Helical" evidence="5">
    <location>
        <begin position="332"/>
        <end position="355"/>
    </location>
</feature>
<feature type="compositionally biased region" description="Pro residues" evidence="4">
    <location>
        <begin position="1"/>
        <end position="10"/>
    </location>
</feature>
<sequence length="427" mass="45087">MPPAPQPAENPPLESHASAPFHTPSGRSQRGLDGLNFFLADVRDGVGPFLGIYLLTRFDWSAGQIGLAMSAMTFATMLSQSPAGVLLDITRRKRLLTALATLVVAVCSVLMTLPAFVNLPSILLLQALMGVSAALLLPAVAAITLGMVGRRRFPARQGRNEVFNHAGNVVSALLAGLLAHFLSIEWLFYSLLLFACGSLISALAIRETDIDHVAARGAVAQETTDAQPHASGLLQVLRDRRVLMLGAALTLFHFANAAMLPLVGQYLTLGDQEAASLYMSACIVIAQLVMIPVAWWAGRRAMSWGRRPVLMIGLLALPLRGLLYGVSNDPVWLLLVQALDGIGAGIFGVLWLIVAADLTRGSGRYNATVGVLGTLFALGAAASNLVAGYVVDASGYVGGFVFLAAFGALAPLVFWFGVGETRSADAD</sequence>
<keyword evidence="3 5" id="KW-0472">Membrane</keyword>
<name>A0ABY8FJR9_9GAMM</name>
<keyword evidence="1 5" id="KW-0812">Transmembrane</keyword>
<keyword evidence="2 5" id="KW-1133">Transmembrane helix</keyword>
<evidence type="ECO:0000313" key="7">
    <source>
        <dbReference type="EMBL" id="WFF41436.1"/>
    </source>
</evidence>
<feature type="transmembrane region" description="Helical" evidence="5">
    <location>
        <begin position="309"/>
        <end position="326"/>
    </location>
</feature>
<reference evidence="7 8" key="1">
    <citation type="submission" date="2019-01" db="EMBL/GenBank/DDBJ databases">
        <title>Genome sequence of Salinicola endophyticus REST5.</title>
        <authorList>
            <person name="Nascimento F.X."/>
        </authorList>
    </citation>
    <scope>NUCLEOTIDE SEQUENCE [LARGE SCALE GENOMIC DNA]</scope>
    <source>
        <strain evidence="7 8">REST5</strain>
    </source>
</reference>
<dbReference type="RefSeq" id="WP_282236079.1">
    <property type="nucleotide sequence ID" value="NZ_CP035631.1"/>
</dbReference>
<keyword evidence="8" id="KW-1185">Reference proteome</keyword>
<dbReference type="InterPro" id="IPR011701">
    <property type="entry name" value="MFS"/>
</dbReference>
<dbReference type="InterPro" id="IPR020846">
    <property type="entry name" value="MFS_dom"/>
</dbReference>
<dbReference type="Pfam" id="PF07690">
    <property type="entry name" value="MFS_1"/>
    <property type="match status" value="1"/>
</dbReference>
<dbReference type="PANTHER" id="PTHR23539">
    <property type="entry name" value="MFS TRANSPORTER"/>
    <property type="match status" value="1"/>
</dbReference>
<evidence type="ECO:0000256" key="4">
    <source>
        <dbReference type="SAM" id="MobiDB-lite"/>
    </source>
</evidence>
<dbReference type="PANTHER" id="PTHR23539:SF1">
    <property type="entry name" value="MAJOR FACILITATOR SUPERFAMILY (MFS) PROFILE DOMAIN-CONTAINING PROTEIN"/>
    <property type="match status" value="1"/>
</dbReference>
<dbReference type="InterPro" id="IPR036259">
    <property type="entry name" value="MFS_trans_sf"/>
</dbReference>
<feature type="region of interest" description="Disordered" evidence="4">
    <location>
        <begin position="1"/>
        <end position="25"/>
    </location>
</feature>
<protein>
    <submittedName>
        <fullName evidence="7">MFS transporter</fullName>
    </submittedName>
</protein>
<evidence type="ECO:0000256" key="1">
    <source>
        <dbReference type="ARBA" id="ARBA00022692"/>
    </source>
</evidence>
<feature type="transmembrane region" description="Helical" evidence="5">
    <location>
        <begin position="367"/>
        <end position="390"/>
    </location>
</feature>
<feature type="transmembrane region" description="Helical" evidence="5">
    <location>
        <begin position="275"/>
        <end position="297"/>
    </location>
</feature>